<dbReference type="Proteomes" id="UP000297703">
    <property type="component" value="Unassembled WGS sequence"/>
</dbReference>
<evidence type="ECO:0000256" key="4">
    <source>
        <dbReference type="ARBA" id="ARBA00022771"/>
    </source>
</evidence>
<name>A0A4D9EMK4_9SAUR</name>
<dbReference type="GO" id="GO:0008270">
    <property type="term" value="F:zinc ion binding"/>
    <property type="evidence" value="ECO:0007669"/>
    <property type="project" value="UniProtKB-KW"/>
</dbReference>
<evidence type="ECO:0000256" key="9">
    <source>
        <dbReference type="PROSITE-ProRule" id="PRU00023"/>
    </source>
</evidence>
<feature type="compositionally biased region" description="Basic and acidic residues" evidence="10">
    <location>
        <begin position="179"/>
        <end position="191"/>
    </location>
</feature>
<dbReference type="OrthoDB" id="10033229at2759"/>
<dbReference type="PROSITE" id="PS50297">
    <property type="entry name" value="ANK_REP_REGION"/>
    <property type="match status" value="1"/>
</dbReference>
<keyword evidence="7" id="KW-0966">Cell projection</keyword>
<evidence type="ECO:0000256" key="6">
    <source>
        <dbReference type="ARBA" id="ARBA00023043"/>
    </source>
</evidence>
<evidence type="ECO:0000259" key="11">
    <source>
        <dbReference type="Pfam" id="PF12773"/>
    </source>
</evidence>
<keyword evidence="3" id="KW-0677">Repeat</keyword>
<dbReference type="Pfam" id="PF13287">
    <property type="entry name" value="Fn3_assoc"/>
    <property type="match status" value="1"/>
</dbReference>
<dbReference type="PANTHER" id="PTHR16058">
    <property type="entry name" value="DOUBLE ZINC RIBBON AND ANKYRIN REPEAT-CONTAINING PROTEIN 1"/>
    <property type="match status" value="1"/>
</dbReference>
<evidence type="ECO:0000313" key="12">
    <source>
        <dbReference type="EMBL" id="TFK08698.1"/>
    </source>
</evidence>
<dbReference type="Gene3D" id="1.25.40.20">
    <property type="entry name" value="Ankyrin repeat-containing domain"/>
    <property type="match status" value="1"/>
</dbReference>
<feature type="repeat" description="ANK" evidence="9">
    <location>
        <begin position="671"/>
        <end position="703"/>
    </location>
</feature>
<keyword evidence="12" id="KW-0689">Ribosomal protein</keyword>
<comment type="caution">
    <text evidence="12">The sequence shown here is derived from an EMBL/GenBank/DDBJ whole genome shotgun (WGS) entry which is preliminary data.</text>
</comment>
<keyword evidence="5" id="KW-0862">Zinc</keyword>
<dbReference type="AlphaFoldDB" id="A0A4D9EMK4"/>
<keyword evidence="6 9" id="KW-0040">ANK repeat</keyword>
<feature type="repeat" description="ANK" evidence="9">
    <location>
        <begin position="705"/>
        <end position="739"/>
    </location>
</feature>
<feature type="compositionally biased region" description="Polar residues" evidence="10">
    <location>
        <begin position="199"/>
        <end position="210"/>
    </location>
</feature>
<dbReference type="GO" id="GO:0005929">
    <property type="term" value="C:cilium"/>
    <property type="evidence" value="ECO:0007669"/>
    <property type="project" value="UniProtKB-SubCell"/>
</dbReference>
<dbReference type="InterPro" id="IPR002110">
    <property type="entry name" value="Ankyrin_rpt"/>
</dbReference>
<dbReference type="InterPro" id="IPR036770">
    <property type="entry name" value="Ankyrin_rpt-contain_sf"/>
</dbReference>
<evidence type="ECO:0000256" key="3">
    <source>
        <dbReference type="ARBA" id="ARBA00022737"/>
    </source>
</evidence>
<sequence>MTAGSVSVPQIIPLRLPLPGKAKHEIDTNTHVEIKSDTPDVTVYYTLDGSKPELFRRPGYGERNTFKYKGPITLPDGKITVKALAVTKDCRESAIVTKVFLVEYEPPNILFADEDNDENFLKDLSNQELEGGLSVTKLKKKGVNVESKSSWNDTAQEFQDLEVERRTVHKSLKGPRFLNDHLETPGYREKSISPPPPTHQSQFIGSAVSSRKSLTSTQTMRIQRETDFLKCAHCLAPRPSDPFARFCQECGSPILPVPGCRLPPPEGAQMGLCVECRTMVPMNTPTCIVCEAPIAPQLQPQASICLKGKVICRVCGTGNPIHIKHCVTCESRLPEIQTPALSGDTPPPLSSHLGRTISCSKCGRDNHCDARFCDWCGAKPGPPPSYFTCFKCGASNHPYARFCGSCGVYIEPPSRLASQNSMLLGAGDTFVFSEDKGFQSRAAWEPLVVSLPKSRLGRTERKDKGTQTIGLFYPSSTLLEKKELELVSQKEKQEKMSDRKPLLTAISPGRGYWRKQLDHVCAHLRSYAQNNPEFRALIGEPRMGKIISATLHEDGYEVSLRLNYILAINKDILTGKPMKFDNHYLSTVTEGRDGRYDSQASLVCEEGHSISSPREKVKRTKKTRTVLEKEDKLSPEARQLLKEVGPEGEGKISLVEQLLDEGADPNCTNSENRPALTVAVLNRHDEVVPVLVQKGADIDQQSGPHNNTALHEAALLGLEGNKCIKVLLGCNANIKKKNEKGLSAYDLALKTGNEEIMSLFASKLGQGMLDKLTKPKNISLATA</sequence>
<dbReference type="EMBL" id="QXTE01000065">
    <property type="protein sequence ID" value="TFK08698.1"/>
    <property type="molecule type" value="Genomic_DNA"/>
</dbReference>
<reference evidence="12 13" key="2">
    <citation type="submission" date="2019-04" db="EMBL/GenBank/DDBJ databases">
        <title>The genome sequence of big-headed turtle.</title>
        <authorList>
            <person name="Gong S."/>
        </authorList>
    </citation>
    <scope>NUCLEOTIDE SEQUENCE [LARGE SCALE GENOMIC DNA]</scope>
    <source>
        <strain evidence="12">DO16091913</strain>
        <tissue evidence="12">Muscle</tissue>
    </source>
</reference>
<reference evidence="12 13" key="1">
    <citation type="submission" date="2019-04" db="EMBL/GenBank/DDBJ databases">
        <title>Draft genome of the big-headed turtle Platysternon megacephalum.</title>
        <authorList>
            <person name="Gong S."/>
        </authorList>
    </citation>
    <scope>NUCLEOTIDE SEQUENCE [LARGE SCALE GENOMIC DNA]</scope>
    <source>
        <strain evidence="12">DO16091913</strain>
        <tissue evidence="12">Muscle</tissue>
    </source>
</reference>
<dbReference type="InterPro" id="IPR025874">
    <property type="entry name" value="DZR"/>
</dbReference>
<evidence type="ECO:0000256" key="8">
    <source>
        <dbReference type="ARBA" id="ARBA00039856"/>
    </source>
</evidence>
<evidence type="ECO:0000256" key="1">
    <source>
        <dbReference type="ARBA" id="ARBA00004138"/>
    </source>
</evidence>
<dbReference type="Pfam" id="PF12773">
    <property type="entry name" value="DZR"/>
    <property type="match status" value="1"/>
</dbReference>
<dbReference type="InterPro" id="IPR052481">
    <property type="entry name" value="DZAN1"/>
</dbReference>
<dbReference type="GO" id="GO:0005840">
    <property type="term" value="C:ribosome"/>
    <property type="evidence" value="ECO:0007669"/>
    <property type="project" value="UniProtKB-KW"/>
</dbReference>
<dbReference type="STRING" id="55544.A0A4D9EMK4"/>
<dbReference type="PROSITE" id="PS50088">
    <property type="entry name" value="ANK_REPEAT"/>
    <property type="match status" value="2"/>
</dbReference>
<gene>
    <name evidence="12" type="ORF">DR999_PMT08299</name>
</gene>
<dbReference type="GO" id="GO:0042462">
    <property type="term" value="P:eye photoreceptor cell development"/>
    <property type="evidence" value="ECO:0007669"/>
    <property type="project" value="TreeGrafter"/>
</dbReference>
<evidence type="ECO:0000313" key="13">
    <source>
        <dbReference type="Proteomes" id="UP000297703"/>
    </source>
</evidence>
<dbReference type="SUPFAM" id="SSF48403">
    <property type="entry name" value="Ankyrin repeat"/>
    <property type="match status" value="1"/>
</dbReference>
<dbReference type="SMART" id="SM00248">
    <property type="entry name" value="ANK"/>
    <property type="match status" value="4"/>
</dbReference>
<evidence type="ECO:0000256" key="10">
    <source>
        <dbReference type="SAM" id="MobiDB-lite"/>
    </source>
</evidence>
<comment type="subcellular location">
    <subcellularLocation>
        <location evidence="1">Cell projection</location>
        <location evidence="1">Cilium</location>
    </subcellularLocation>
</comment>
<feature type="region of interest" description="Disordered" evidence="10">
    <location>
        <begin position="179"/>
        <end position="210"/>
    </location>
</feature>
<dbReference type="PANTHER" id="PTHR16058:SF4">
    <property type="entry name" value="DOUBLE ZINC RIBBON AND ANKYRIN REPEAT-CONTAINING PROTEIN 1"/>
    <property type="match status" value="1"/>
</dbReference>
<keyword evidence="12" id="KW-0687">Ribonucleoprotein</keyword>
<evidence type="ECO:0000256" key="5">
    <source>
        <dbReference type="ARBA" id="ARBA00022833"/>
    </source>
</evidence>
<evidence type="ECO:0000256" key="2">
    <source>
        <dbReference type="ARBA" id="ARBA00022723"/>
    </source>
</evidence>
<keyword evidence="4" id="KW-0863">Zinc-finger</keyword>
<proteinExistence type="predicted"/>
<protein>
    <recommendedName>
        <fullName evidence="8">Double zinc ribbon and ankyrin repeat-containing protein 1</fullName>
    </recommendedName>
</protein>
<evidence type="ECO:0000256" key="7">
    <source>
        <dbReference type="ARBA" id="ARBA00023273"/>
    </source>
</evidence>
<organism evidence="12 13">
    <name type="scientific">Platysternon megacephalum</name>
    <name type="common">big-headed turtle</name>
    <dbReference type="NCBI Taxonomy" id="55544"/>
    <lineage>
        <taxon>Eukaryota</taxon>
        <taxon>Metazoa</taxon>
        <taxon>Chordata</taxon>
        <taxon>Craniata</taxon>
        <taxon>Vertebrata</taxon>
        <taxon>Euteleostomi</taxon>
        <taxon>Archelosauria</taxon>
        <taxon>Testudinata</taxon>
        <taxon>Testudines</taxon>
        <taxon>Cryptodira</taxon>
        <taxon>Durocryptodira</taxon>
        <taxon>Testudinoidea</taxon>
        <taxon>Platysternidae</taxon>
        <taxon>Platysternon</taxon>
    </lineage>
</organism>
<dbReference type="InterPro" id="IPR026876">
    <property type="entry name" value="Fn3_assoc_repeat"/>
</dbReference>
<keyword evidence="13" id="KW-1185">Reference proteome</keyword>
<feature type="domain" description="DZANK-type" evidence="11">
    <location>
        <begin position="359"/>
        <end position="407"/>
    </location>
</feature>
<keyword evidence="2" id="KW-0479">Metal-binding</keyword>
<accession>A0A4D9EMK4</accession>
<dbReference type="Pfam" id="PF12796">
    <property type="entry name" value="Ank_2"/>
    <property type="match status" value="1"/>
</dbReference>